<dbReference type="GO" id="GO:0009098">
    <property type="term" value="P:L-leucine biosynthetic process"/>
    <property type="evidence" value="ECO:0007669"/>
    <property type="project" value="UniProtKB-UniRule"/>
</dbReference>
<dbReference type="InterPro" id="IPR018136">
    <property type="entry name" value="Aconitase_4Fe-4S_BS"/>
</dbReference>
<name>A0A6G4WI26_9HYPH</name>
<dbReference type="GO" id="GO:0051539">
    <property type="term" value="F:4 iron, 4 sulfur cluster binding"/>
    <property type="evidence" value="ECO:0007669"/>
    <property type="project" value="UniProtKB-KW"/>
</dbReference>
<dbReference type="AlphaFoldDB" id="A0A6G4WI26"/>
<dbReference type="Pfam" id="PF00330">
    <property type="entry name" value="Aconitase"/>
    <property type="match status" value="1"/>
</dbReference>
<dbReference type="PANTHER" id="PTHR43822:SF9">
    <property type="entry name" value="3-ISOPROPYLMALATE DEHYDRATASE"/>
    <property type="match status" value="1"/>
</dbReference>
<evidence type="ECO:0000313" key="16">
    <source>
        <dbReference type="Proteomes" id="UP001642900"/>
    </source>
</evidence>
<dbReference type="Gene3D" id="3.30.499.10">
    <property type="entry name" value="Aconitase, domain 3"/>
    <property type="match status" value="2"/>
</dbReference>
<comment type="catalytic activity">
    <reaction evidence="1 13">
        <text>(2R,3S)-3-isopropylmalate = (2S)-2-isopropylmalate</text>
        <dbReference type="Rhea" id="RHEA:32287"/>
        <dbReference type="ChEBI" id="CHEBI:1178"/>
        <dbReference type="ChEBI" id="CHEBI:35121"/>
        <dbReference type="EC" id="4.2.1.33"/>
    </reaction>
</comment>
<evidence type="ECO:0000256" key="2">
    <source>
        <dbReference type="ARBA" id="ARBA00002695"/>
    </source>
</evidence>
<dbReference type="HAMAP" id="MF_01026">
    <property type="entry name" value="LeuC_type1"/>
    <property type="match status" value="1"/>
</dbReference>
<evidence type="ECO:0000256" key="6">
    <source>
        <dbReference type="ARBA" id="ARBA00022485"/>
    </source>
</evidence>
<dbReference type="InterPro" id="IPR033941">
    <property type="entry name" value="IPMI_cat"/>
</dbReference>
<dbReference type="InterPro" id="IPR015931">
    <property type="entry name" value="Acnase/IPM_dHydase_lsu_aba_1/3"/>
</dbReference>
<dbReference type="PANTHER" id="PTHR43822">
    <property type="entry name" value="HOMOACONITASE, MITOCHONDRIAL-RELATED"/>
    <property type="match status" value="1"/>
</dbReference>
<dbReference type="PROSITE" id="PS01244">
    <property type="entry name" value="ACONITASE_2"/>
    <property type="match status" value="1"/>
</dbReference>
<dbReference type="EC" id="4.2.1.33" evidence="13"/>
<comment type="similarity">
    <text evidence="13">Belongs to the aconitase/IPM isomerase family. LeuC type 1 subfamily.</text>
</comment>
<protein>
    <recommendedName>
        <fullName evidence="13">3-isopropylmalate dehydratase large subunit</fullName>
        <ecNumber evidence="13">4.2.1.33</ecNumber>
    </recommendedName>
    <alternativeName>
        <fullName evidence="13">Alpha-IPM isomerase</fullName>
        <shortName evidence="13">IPMI</shortName>
    </alternativeName>
    <alternativeName>
        <fullName evidence="13">Isopropylmalate isomerase</fullName>
    </alternativeName>
</protein>
<comment type="function">
    <text evidence="2 13">Catalyzes the isomerization between 2-isopropylmalate and 3-isopropylmalate, via the formation of 2-isopropylmaleate.</text>
</comment>
<evidence type="ECO:0000313" key="15">
    <source>
        <dbReference type="EMBL" id="NGO53747.1"/>
    </source>
</evidence>
<comment type="cofactor">
    <cofactor evidence="13">
        <name>[4Fe-4S] cluster</name>
        <dbReference type="ChEBI" id="CHEBI:49883"/>
    </cofactor>
    <text evidence="13">Binds 1 [4Fe-4S] cluster per subunit.</text>
</comment>
<keyword evidence="8 13" id="KW-0479">Metal-binding</keyword>
<keyword evidence="11 13" id="KW-0456">Lyase</keyword>
<dbReference type="PRINTS" id="PR00415">
    <property type="entry name" value="ACONITASE"/>
</dbReference>
<evidence type="ECO:0000256" key="12">
    <source>
        <dbReference type="ARBA" id="ARBA00023304"/>
    </source>
</evidence>
<reference evidence="15 16" key="1">
    <citation type="submission" date="2020-02" db="EMBL/GenBank/DDBJ databases">
        <title>Genome sequence of strain CCNWXJ40-4.</title>
        <authorList>
            <person name="Gao J."/>
            <person name="Sun J."/>
        </authorList>
    </citation>
    <scope>NUCLEOTIDE SEQUENCE [LARGE SCALE GENOMIC DNA]</scope>
    <source>
        <strain evidence="15 16">CCNWXJ 40-4</strain>
    </source>
</reference>
<sequence length="471" mass="50692">MEQNTSQTFFDKIWDSHVIRHIEDDVYLLHVDRHMVHECTSGAAFAALKRSDRRVHSADLTYSVVDHILSTAPGRTGETFPGGREFVSLLRKNCAEHDLELIDFDDPRQGIVHVIAPELGIALPGTTLVCGDSHTSTCGGMGCWAWGIGTSEVAHVLATQSILQRRPKRMRVNFHGKAGEGVYAKDMILHLIGQVGVAAGQGHTVEYAGSAIRGLGIEGRLTICNMSIEFGAKAGFVAPDDVTFEYLAGKPYAPQGQLWDQAVSHWRTLCSDADAAFDREVDIDCSTIRPQVTWGTSPEDVSSLDQPLPDPADIADPVRRRAIEEAFSYLGLEPGKPLAGLPVDVAFIGSCTNSRLSDLEAAARVVKGRRVAANVRGLVVPGSAEVRNAAQAMGLDKIFTDAGFEWREAGCSMCVAINDDFVDPGKRCISSSNRNFEGRQGPKSRTHLASPATVAATAVAGVITDECGLLS</sequence>
<evidence type="ECO:0000256" key="11">
    <source>
        <dbReference type="ARBA" id="ARBA00023239"/>
    </source>
</evidence>
<dbReference type="InterPro" id="IPR004430">
    <property type="entry name" value="3-IsopropMal_deHydase_lsu"/>
</dbReference>
<dbReference type="GO" id="GO:0003861">
    <property type="term" value="F:3-isopropylmalate dehydratase activity"/>
    <property type="evidence" value="ECO:0007669"/>
    <property type="project" value="UniProtKB-UniRule"/>
</dbReference>
<dbReference type="Proteomes" id="UP001642900">
    <property type="component" value="Unassembled WGS sequence"/>
</dbReference>
<comment type="caution">
    <text evidence="15">The sequence shown here is derived from an EMBL/GenBank/DDBJ whole genome shotgun (WGS) entry which is preliminary data.</text>
</comment>
<evidence type="ECO:0000256" key="9">
    <source>
        <dbReference type="ARBA" id="ARBA00023004"/>
    </source>
</evidence>
<evidence type="ECO:0000256" key="8">
    <source>
        <dbReference type="ARBA" id="ARBA00022723"/>
    </source>
</evidence>
<keyword evidence="7 13" id="KW-0028">Amino-acid biosynthesis</keyword>
<dbReference type="GO" id="GO:0046872">
    <property type="term" value="F:metal ion binding"/>
    <property type="evidence" value="ECO:0007669"/>
    <property type="project" value="UniProtKB-KW"/>
</dbReference>
<feature type="binding site" evidence="13">
    <location>
        <position position="414"/>
    </location>
    <ligand>
        <name>[4Fe-4S] cluster</name>
        <dbReference type="ChEBI" id="CHEBI:49883"/>
    </ligand>
</feature>
<dbReference type="UniPathway" id="UPA00048">
    <property type="reaction ID" value="UER00071"/>
</dbReference>
<keyword evidence="9 13" id="KW-0408">Iron</keyword>
<dbReference type="SUPFAM" id="SSF53732">
    <property type="entry name" value="Aconitase iron-sulfur domain"/>
    <property type="match status" value="1"/>
</dbReference>
<gene>
    <name evidence="13 15" type="primary">leuC</name>
    <name evidence="15" type="ORF">G6N73_21715</name>
</gene>
<feature type="binding site" evidence="13">
    <location>
        <position position="411"/>
    </location>
    <ligand>
        <name>[4Fe-4S] cluster</name>
        <dbReference type="ChEBI" id="CHEBI:49883"/>
    </ligand>
</feature>
<evidence type="ECO:0000256" key="3">
    <source>
        <dbReference type="ARBA" id="ARBA00004729"/>
    </source>
</evidence>
<evidence type="ECO:0000256" key="10">
    <source>
        <dbReference type="ARBA" id="ARBA00023014"/>
    </source>
</evidence>
<dbReference type="InterPro" id="IPR001030">
    <property type="entry name" value="Acoase/IPM_deHydtase_lsu_aba"/>
</dbReference>
<dbReference type="PROSITE" id="PS00450">
    <property type="entry name" value="ACONITASE_1"/>
    <property type="match status" value="1"/>
</dbReference>
<keyword evidence="6 13" id="KW-0004">4Fe-4S</keyword>
<comment type="subunit">
    <text evidence="4 13">Heterodimer of LeuC and LeuD.</text>
</comment>
<dbReference type="NCBIfam" id="TIGR00170">
    <property type="entry name" value="leuC"/>
    <property type="match status" value="1"/>
</dbReference>
<feature type="binding site" evidence="13">
    <location>
        <position position="351"/>
    </location>
    <ligand>
        <name>[4Fe-4S] cluster</name>
        <dbReference type="ChEBI" id="CHEBI:49883"/>
    </ligand>
</feature>
<dbReference type="CDD" id="cd01583">
    <property type="entry name" value="IPMI"/>
    <property type="match status" value="1"/>
</dbReference>
<dbReference type="NCBIfam" id="NF004016">
    <property type="entry name" value="PRK05478.1"/>
    <property type="match status" value="1"/>
</dbReference>
<dbReference type="NCBIfam" id="NF009116">
    <property type="entry name" value="PRK12466.1"/>
    <property type="match status" value="1"/>
</dbReference>
<dbReference type="EMBL" id="JAAKZF010000036">
    <property type="protein sequence ID" value="NGO53747.1"/>
    <property type="molecule type" value="Genomic_DNA"/>
</dbReference>
<dbReference type="InterPro" id="IPR050067">
    <property type="entry name" value="IPM_dehydratase_rel_enz"/>
</dbReference>
<evidence type="ECO:0000256" key="13">
    <source>
        <dbReference type="HAMAP-Rule" id="MF_01026"/>
    </source>
</evidence>
<keyword evidence="5 13" id="KW-0432">Leucine biosynthesis</keyword>
<dbReference type="InterPro" id="IPR036008">
    <property type="entry name" value="Aconitase_4Fe-4S_dom"/>
</dbReference>
<comment type="pathway">
    <text evidence="3 13">Amino-acid biosynthesis; L-leucine biosynthesis; L-leucine from 3-methyl-2-oxobutanoate: step 2/4.</text>
</comment>
<accession>A0A6G4WI26</accession>
<evidence type="ECO:0000256" key="5">
    <source>
        <dbReference type="ARBA" id="ARBA00022430"/>
    </source>
</evidence>
<feature type="domain" description="Aconitase/3-isopropylmalate dehydratase large subunit alpha/beta/alpha" evidence="14">
    <location>
        <begin position="11"/>
        <end position="461"/>
    </location>
</feature>
<organism evidence="15 16">
    <name type="scientific">Allomesorhizobium camelthorni</name>
    <dbReference type="NCBI Taxonomy" id="475069"/>
    <lineage>
        <taxon>Bacteria</taxon>
        <taxon>Pseudomonadati</taxon>
        <taxon>Pseudomonadota</taxon>
        <taxon>Alphaproteobacteria</taxon>
        <taxon>Hyphomicrobiales</taxon>
        <taxon>Phyllobacteriaceae</taxon>
        <taxon>Allomesorhizobium</taxon>
    </lineage>
</organism>
<keyword evidence="10 13" id="KW-0411">Iron-sulfur</keyword>
<proteinExistence type="inferred from homology"/>
<evidence type="ECO:0000256" key="1">
    <source>
        <dbReference type="ARBA" id="ARBA00000491"/>
    </source>
</evidence>
<evidence type="ECO:0000259" key="14">
    <source>
        <dbReference type="Pfam" id="PF00330"/>
    </source>
</evidence>
<dbReference type="RefSeq" id="WP_165031401.1">
    <property type="nucleotide sequence ID" value="NZ_JAAKZF010000036.1"/>
</dbReference>
<evidence type="ECO:0000256" key="7">
    <source>
        <dbReference type="ARBA" id="ARBA00022605"/>
    </source>
</evidence>
<keyword evidence="16" id="KW-1185">Reference proteome</keyword>
<evidence type="ECO:0000256" key="4">
    <source>
        <dbReference type="ARBA" id="ARBA00011271"/>
    </source>
</evidence>
<keyword evidence="12 13" id="KW-0100">Branched-chain amino acid biosynthesis</keyword>